<comment type="caution">
    <text evidence="3">The sequence shown here is derived from an EMBL/GenBank/DDBJ whole genome shotgun (WGS) entry which is preliminary data.</text>
</comment>
<protein>
    <recommendedName>
        <fullName evidence="2">DUF732 domain-containing protein</fullName>
    </recommendedName>
</protein>
<dbReference type="Proteomes" id="UP000094053">
    <property type="component" value="Unassembled WGS sequence"/>
</dbReference>
<evidence type="ECO:0000256" key="1">
    <source>
        <dbReference type="SAM" id="SignalP"/>
    </source>
</evidence>
<dbReference type="OrthoDB" id="4737477at2"/>
<feature type="chain" id="PRO_5009135109" description="DUF732 domain-containing protein" evidence="1">
    <location>
        <begin position="25"/>
        <end position="98"/>
    </location>
</feature>
<organism evidence="3 4">
    <name type="scientific">Mycolicibacterium flavescens</name>
    <name type="common">Mycobacterium flavescens</name>
    <dbReference type="NCBI Taxonomy" id="1776"/>
    <lineage>
        <taxon>Bacteria</taxon>
        <taxon>Bacillati</taxon>
        <taxon>Actinomycetota</taxon>
        <taxon>Actinomycetes</taxon>
        <taxon>Mycobacteriales</taxon>
        <taxon>Mycobacteriaceae</taxon>
        <taxon>Mycolicibacterium</taxon>
    </lineage>
</organism>
<dbReference type="InterPro" id="IPR007969">
    <property type="entry name" value="DUF732"/>
</dbReference>
<dbReference type="Pfam" id="PF05305">
    <property type="entry name" value="DUF732"/>
    <property type="match status" value="1"/>
</dbReference>
<feature type="signal peptide" evidence="1">
    <location>
        <begin position="1"/>
        <end position="24"/>
    </location>
</feature>
<sequence length="98" mass="9984">MAVLTKILVLSAATALIGAPVAAASPESDFCASMAGAGFTGDCATITTLARDVCTQTDRGVDLDTLLAILDQATRDENLSNYVVAGARLYFCPPASAT</sequence>
<dbReference type="RefSeq" id="WP_069411880.1">
    <property type="nucleotide sequence ID" value="NZ_JACKUL010000020.1"/>
</dbReference>
<gene>
    <name evidence="3" type="ORF">BHQ18_02035</name>
</gene>
<evidence type="ECO:0000313" key="3">
    <source>
        <dbReference type="EMBL" id="ODQ92529.1"/>
    </source>
</evidence>
<reference evidence="4" key="1">
    <citation type="submission" date="2016-09" db="EMBL/GenBank/DDBJ databases">
        <authorList>
            <person name="Greninger A.L."/>
            <person name="Jerome K.R."/>
            <person name="Mcnair B."/>
            <person name="Wallis C."/>
            <person name="Fang F."/>
        </authorList>
    </citation>
    <scope>NUCLEOTIDE SEQUENCE [LARGE SCALE GENOMIC DNA]</scope>
    <source>
        <strain evidence="4">M6</strain>
    </source>
</reference>
<dbReference type="EMBL" id="MIHA01000001">
    <property type="protein sequence ID" value="ODQ92529.1"/>
    <property type="molecule type" value="Genomic_DNA"/>
</dbReference>
<keyword evidence="1" id="KW-0732">Signal</keyword>
<feature type="domain" description="DUF732" evidence="2">
    <location>
        <begin position="27"/>
        <end position="93"/>
    </location>
</feature>
<dbReference type="AlphaFoldDB" id="A0A1E3RRN9"/>
<accession>A0A1E3RRN9</accession>
<name>A0A1E3RRN9_MYCFV</name>
<evidence type="ECO:0000313" key="4">
    <source>
        <dbReference type="Proteomes" id="UP000094053"/>
    </source>
</evidence>
<proteinExistence type="predicted"/>
<keyword evidence="4" id="KW-1185">Reference proteome</keyword>
<evidence type="ECO:0000259" key="2">
    <source>
        <dbReference type="Pfam" id="PF05305"/>
    </source>
</evidence>